<dbReference type="EMBL" id="CP047423">
    <property type="protein sequence ID" value="QPD02732.1"/>
    <property type="molecule type" value="Genomic_DNA"/>
</dbReference>
<organism evidence="1 2">
    <name type="scientific">Candidatus Nitrospira kreftii</name>
    <dbReference type="NCBI Taxonomy" id="2652173"/>
    <lineage>
        <taxon>Bacteria</taxon>
        <taxon>Pseudomonadati</taxon>
        <taxon>Nitrospirota</taxon>
        <taxon>Nitrospiria</taxon>
        <taxon>Nitrospirales</taxon>
        <taxon>Nitrospiraceae</taxon>
        <taxon>Nitrospira</taxon>
    </lineage>
</organism>
<dbReference type="KEGG" id="nkf:Nkreftii_000506"/>
<gene>
    <name evidence="1" type="ORF">Nkreftii_000506</name>
</gene>
<name>A0A7S8IWU2_9BACT</name>
<dbReference type="AlphaFoldDB" id="A0A7S8IWU2"/>
<evidence type="ECO:0000313" key="2">
    <source>
        <dbReference type="Proteomes" id="UP000593737"/>
    </source>
</evidence>
<reference evidence="1 2" key="1">
    <citation type="journal article" date="2020" name="ISME J.">
        <title>Enrichment and physiological characterization of a novel comammox Nitrospira indicates ammonium inhibition of complete nitrification.</title>
        <authorList>
            <person name="Sakoula D."/>
            <person name="Koch H."/>
            <person name="Frank J."/>
            <person name="Jetten M.S.M."/>
            <person name="van Kessel M.A.H.J."/>
            <person name="Lucker S."/>
        </authorList>
    </citation>
    <scope>NUCLEOTIDE SEQUENCE [LARGE SCALE GENOMIC DNA]</scope>
    <source>
        <strain evidence="1">Comreactor17</strain>
    </source>
</reference>
<evidence type="ECO:0000313" key="1">
    <source>
        <dbReference type="EMBL" id="QPD02732.1"/>
    </source>
</evidence>
<protein>
    <submittedName>
        <fullName evidence="1">Uncharacterized protein</fullName>
    </submittedName>
</protein>
<accession>A0A7S8IWU2</accession>
<dbReference type="Proteomes" id="UP000593737">
    <property type="component" value="Chromosome"/>
</dbReference>
<proteinExistence type="predicted"/>
<sequence length="102" mass="12138">MLQSDSTLELMTEQQFIKKNLAVIRFYLKSKFPRCVITEESNPSLYHTFTVRDEKLDHTYKLKVGWPRLSDRSNTQEITKTELGRVDVARCMIQAGDDWFYW</sequence>